<sequence>MSIFCQSTHRPSHNKAPIELPRKIHCCLLKTIEHQDANPNLDGSPQAVSPTFGPREVQTASNITDNPPARRANRR</sequence>
<feature type="region of interest" description="Disordered" evidence="1">
    <location>
        <begin position="36"/>
        <end position="75"/>
    </location>
</feature>
<accession>A0A5B0RLI8</accession>
<feature type="compositionally biased region" description="Polar residues" evidence="1">
    <location>
        <begin position="37"/>
        <end position="49"/>
    </location>
</feature>
<name>A0A5B0RLI8_PUCGR</name>
<reference evidence="2 3" key="1">
    <citation type="submission" date="2019-05" db="EMBL/GenBank/DDBJ databases">
        <title>Emergence of the Ug99 lineage of the wheat stem rust pathogen through somatic hybridization.</title>
        <authorList>
            <person name="Li F."/>
            <person name="Upadhyaya N.M."/>
            <person name="Sperschneider J."/>
            <person name="Matny O."/>
            <person name="Nguyen-Phuc H."/>
            <person name="Mago R."/>
            <person name="Raley C."/>
            <person name="Miller M.E."/>
            <person name="Silverstein K.A.T."/>
            <person name="Henningsen E."/>
            <person name="Hirsch C.D."/>
            <person name="Visser B."/>
            <person name="Pretorius Z.A."/>
            <person name="Steffenson B.J."/>
            <person name="Schwessinger B."/>
            <person name="Dodds P.N."/>
            <person name="Figueroa M."/>
        </authorList>
    </citation>
    <scope>NUCLEOTIDE SEQUENCE [LARGE SCALE GENOMIC DNA]</scope>
    <source>
        <strain evidence="2 3">Ug99</strain>
    </source>
</reference>
<protein>
    <submittedName>
        <fullName evidence="2">Uncharacterized protein</fullName>
    </submittedName>
</protein>
<organism evidence="2 3">
    <name type="scientific">Puccinia graminis f. sp. tritici</name>
    <dbReference type="NCBI Taxonomy" id="56615"/>
    <lineage>
        <taxon>Eukaryota</taxon>
        <taxon>Fungi</taxon>
        <taxon>Dikarya</taxon>
        <taxon>Basidiomycota</taxon>
        <taxon>Pucciniomycotina</taxon>
        <taxon>Pucciniomycetes</taxon>
        <taxon>Pucciniales</taxon>
        <taxon>Pucciniaceae</taxon>
        <taxon>Puccinia</taxon>
    </lineage>
</organism>
<evidence type="ECO:0000256" key="1">
    <source>
        <dbReference type="SAM" id="MobiDB-lite"/>
    </source>
</evidence>
<dbReference type="AlphaFoldDB" id="A0A5B0RLI8"/>
<evidence type="ECO:0000313" key="3">
    <source>
        <dbReference type="Proteomes" id="UP000325313"/>
    </source>
</evidence>
<gene>
    <name evidence="2" type="ORF">PGTUg99_000055</name>
</gene>
<dbReference type="EMBL" id="VDEP01000176">
    <property type="protein sequence ID" value="KAA1125584.1"/>
    <property type="molecule type" value="Genomic_DNA"/>
</dbReference>
<evidence type="ECO:0000313" key="2">
    <source>
        <dbReference type="EMBL" id="KAA1125584.1"/>
    </source>
</evidence>
<dbReference type="Proteomes" id="UP000325313">
    <property type="component" value="Unassembled WGS sequence"/>
</dbReference>
<proteinExistence type="predicted"/>
<comment type="caution">
    <text evidence="2">The sequence shown here is derived from an EMBL/GenBank/DDBJ whole genome shotgun (WGS) entry which is preliminary data.</text>
</comment>